<feature type="signal peptide" evidence="1">
    <location>
        <begin position="1"/>
        <end position="19"/>
    </location>
</feature>
<feature type="chain" id="PRO_5032353792" description="Glycosyl hydrolase family 16" evidence="1">
    <location>
        <begin position="20"/>
        <end position="458"/>
    </location>
</feature>
<dbReference type="AlphaFoldDB" id="A0A849SVA2"/>
<dbReference type="InterPro" id="IPR008979">
    <property type="entry name" value="Galactose-bd-like_sf"/>
</dbReference>
<evidence type="ECO:0008006" key="4">
    <source>
        <dbReference type="Google" id="ProtNLM"/>
    </source>
</evidence>
<dbReference type="Proteomes" id="UP000580839">
    <property type="component" value="Unassembled WGS sequence"/>
</dbReference>
<name>A0A849SVA2_UNCEI</name>
<accession>A0A849SVA2</accession>
<evidence type="ECO:0000313" key="2">
    <source>
        <dbReference type="EMBL" id="NOT33109.1"/>
    </source>
</evidence>
<dbReference type="SUPFAM" id="SSF49785">
    <property type="entry name" value="Galactose-binding domain-like"/>
    <property type="match status" value="1"/>
</dbReference>
<comment type="caution">
    <text evidence="2">The sequence shown here is derived from an EMBL/GenBank/DDBJ whole genome shotgun (WGS) entry which is preliminary data.</text>
</comment>
<evidence type="ECO:0000256" key="1">
    <source>
        <dbReference type="SAM" id="SignalP"/>
    </source>
</evidence>
<dbReference type="InterPro" id="IPR008964">
    <property type="entry name" value="Invasin/intimin_cell_adhesion"/>
</dbReference>
<organism evidence="2 3">
    <name type="scientific">Eiseniibacteriota bacterium</name>
    <dbReference type="NCBI Taxonomy" id="2212470"/>
    <lineage>
        <taxon>Bacteria</taxon>
        <taxon>Candidatus Eiseniibacteriota</taxon>
    </lineage>
</organism>
<dbReference type="Gene3D" id="2.60.40.1080">
    <property type="match status" value="1"/>
</dbReference>
<dbReference type="PROSITE" id="PS51257">
    <property type="entry name" value="PROKAR_LIPOPROTEIN"/>
    <property type="match status" value="1"/>
</dbReference>
<dbReference type="EMBL" id="JABFRW010000029">
    <property type="protein sequence ID" value="NOT33109.1"/>
    <property type="molecule type" value="Genomic_DNA"/>
</dbReference>
<proteinExistence type="predicted"/>
<keyword evidence="1" id="KW-0732">Signal</keyword>
<reference evidence="2 3" key="1">
    <citation type="submission" date="2020-04" db="EMBL/GenBank/DDBJ databases">
        <title>Metagenomic profiling of ammonia- and methane-oxidizing microorganisms in a Dutch drinking water treatment plant.</title>
        <authorList>
            <person name="Poghosyan L."/>
            <person name="Leucker S."/>
        </authorList>
    </citation>
    <scope>NUCLEOTIDE SEQUENCE [LARGE SCALE GENOMIC DNA]</scope>
    <source>
        <strain evidence="2">S-RSF-IL-03</strain>
    </source>
</reference>
<sequence>MTRKSLSRFALSLGASWFAVTGCSRDMPTEPWPPNIDPIVFTDTFGAQVGFQAFGGSKLDALSIDLTERHSGTSSLKFTVPAPGDPTGGYAGGAFVTSRGRSLAPYNALSFWVKASRPVSLETVGIGNDNTGTSKFEAKRTGIPVTTAWSQVLIPIPLSSKLTAEKGLFFLAEGPQAGSGLTLWVDDVQFVNSATITNPRPTLTSQTVTALVGSTVDLQGATRTTFAVGGLDQTVQHMSGYFTFASSDPAVASISSNTVRVLGAGSATISAKLGTLEAAGSVTVNSASPPPTPAPTPTLSAADVISLFSDAYPSIAVDSWQKFGTTGITVENYAFGSNAAKLYKRLNLGFVGVEFTTNQVNATLMTHFHLDVWAPTGSVFRVKLVDFGADGVFGGGNDTQHEIAFDATSSPPFAPGGWMSLDIPLTNFTGLTGRAHVAQLILSGDTPIVLVDNVYFHK</sequence>
<evidence type="ECO:0000313" key="3">
    <source>
        <dbReference type="Proteomes" id="UP000580839"/>
    </source>
</evidence>
<dbReference type="Gene3D" id="2.60.120.430">
    <property type="entry name" value="Galactose-binding lectin"/>
    <property type="match status" value="1"/>
</dbReference>
<gene>
    <name evidence="2" type="ORF">HOP12_02955</name>
</gene>
<protein>
    <recommendedName>
        <fullName evidence="4">Glycosyl hydrolase family 16</fullName>
    </recommendedName>
</protein>
<dbReference type="SUPFAM" id="SSF49373">
    <property type="entry name" value="Invasin/intimin cell-adhesion fragments"/>
    <property type="match status" value="1"/>
</dbReference>